<evidence type="ECO:0000256" key="2">
    <source>
        <dbReference type="ARBA" id="ARBA00022490"/>
    </source>
</evidence>
<dbReference type="InterPro" id="IPR036872">
    <property type="entry name" value="CH_dom_sf"/>
</dbReference>
<feature type="domain" description="Hook C-terminal" evidence="6">
    <location>
        <begin position="144"/>
        <end position="306"/>
    </location>
</feature>
<dbReference type="EMBL" id="NBNE01001777">
    <property type="protein sequence ID" value="OWZ12691.1"/>
    <property type="molecule type" value="Genomic_DNA"/>
</dbReference>
<dbReference type="GO" id="GO:0005815">
    <property type="term" value="C:microtubule organizing center"/>
    <property type="evidence" value="ECO:0007669"/>
    <property type="project" value="TreeGrafter"/>
</dbReference>
<dbReference type="GO" id="GO:0005737">
    <property type="term" value="C:cytoplasm"/>
    <property type="evidence" value="ECO:0007669"/>
    <property type="project" value="UniProtKB-SubCell"/>
</dbReference>
<feature type="coiled-coil region" evidence="4">
    <location>
        <begin position="254"/>
        <end position="291"/>
    </location>
</feature>
<dbReference type="GO" id="GO:0031122">
    <property type="term" value="P:cytoplasmic microtubule organization"/>
    <property type="evidence" value="ECO:0007669"/>
    <property type="project" value="InterPro"/>
</dbReference>
<evidence type="ECO:0000256" key="5">
    <source>
        <dbReference type="SAM" id="SignalP"/>
    </source>
</evidence>
<feature type="chain" id="PRO_5013076032" description="Hook C-terminal domain-containing protein" evidence="5">
    <location>
        <begin position="20"/>
        <end position="313"/>
    </location>
</feature>
<organism evidence="8 9">
    <name type="scientific">Phytophthora megakarya</name>
    <dbReference type="NCBI Taxonomy" id="4795"/>
    <lineage>
        <taxon>Eukaryota</taxon>
        <taxon>Sar</taxon>
        <taxon>Stramenopiles</taxon>
        <taxon>Oomycota</taxon>
        <taxon>Peronosporomycetes</taxon>
        <taxon>Peronosporales</taxon>
        <taxon>Peronosporaceae</taxon>
        <taxon>Phytophthora</taxon>
    </lineage>
</organism>
<dbReference type="GO" id="GO:0030705">
    <property type="term" value="P:cytoskeleton-dependent intracellular transport"/>
    <property type="evidence" value="ECO:0007669"/>
    <property type="project" value="InterPro"/>
</dbReference>
<dbReference type="PANTHER" id="PTHR18947:SF28">
    <property type="entry name" value="GIRDIN, ISOFORM A"/>
    <property type="match status" value="1"/>
</dbReference>
<comment type="subcellular location">
    <subcellularLocation>
        <location evidence="1">Cytoplasm</location>
    </subcellularLocation>
</comment>
<evidence type="ECO:0000256" key="1">
    <source>
        <dbReference type="ARBA" id="ARBA00004496"/>
    </source>
</evidence>
<dbReference type="PANTHER" id="PTHR18947">
    <property type="entry name" value="HOOK PROTEINS"/>
    <property type="match status" value="1"/>
</dbReference>
<reference evidence="9" key="1">
    <citation type="submission" date="2017-03" db="EMBL/GenBank/DDBJ databases">
        <title>Phytopthora megakarya and P. palmivora, two closely related causual agents of cacao black pod achieved similar genome size and gene model numbers by different mechanisms.</title>
        <authorList>
            <person name="Ali S."/>
            <person name="Shao J."/>
            <person name="Larry D.J."/>
            <person name="Kronmiller B."/>
            <person name="Shen D."/>
            <person name="Strem M.D."/>
            <person name="Melnick R.L."/>
            <person name="Guiltinan M.J."/>
            <person name="Tyler B.M."/>
            <person name="Meinhardt L.W."/>
            <person name="Bailey B.A."/>
        </authorList>
    </citation>
    <scope>NUCLEOTIDE SEQUENCE [LARGE SCALE GENOMIC DNA]</scope>
    <source>
        <strain evidence="9">zdho120</strain>
    </source>
</reference>
<name>A0A225W4M4_9STRA</name>
<keyword evidence="9" id="KW-1185">Reference proteome</keyword>
<dbReference type="Proteomes" id="UP000198211">
    <property type="component" value="Unassembled WGS sequence"/>
</dbReference>
<evidence type="ECO:0000256" key="4">
    <source>
        <dbReference type="SAM" id="Coils"/>
    </source>
</evidence>
<protein>
    <recommendedName>
        <fullName evidence="10">Hook C-terminal domain-containing protein</fullName>
    </recommendedName>
</protein>
<feature type="domain" description="HOOK N-terminal" evidence="7">
    <location>
        <begin position="55"/>
        <end position="100"/>
    </location>
</feature>
<gene>
    <name evidence="8" type="ORF">PHMEG_00014104</name>
</gene>
<keyword evidence="3 4" id="KW-0175">Coiled coil</keyword>
<keyword evidence="2" id="KW-0963">Cytoplasm</keyword>
<evidence type="ECO:0000256" key="3">
    <source>
        <dbReference type="ARBA" id="ARBA00023054"/>
    </source>
</evidence>
<evidence type="ECO:0000259" key="7">
    <source>
        <dbReference type="Pfam" id="PF19047"/>
    </source>
</evidence>
<dbReference type="InterPro" id="IPR008636">
    <property type="entry name" value="Hook_C"/>
</dbReference>
<evidence type="ECO:0000259" key="6">
    <source>
        <dbReference type="Pfam" id="PF05622"/>
    </source>
</evidence>
<dbReference type="Gene3D" id="1.10.418.10">
    <property type="entry name" value="Calponin-like domain"/>
    <property type="match status" value="1"/>
</dbReference>
<dbReference type="Pfam" id="PF19047">
    <property type="entry name" value="HOOK_N"/>
    <property type="match status" value="1"/>
</dbReference>
<keyword evidence="5" id="KW-0732">Signal</keyword>
<dbReference type="AlphaFoldDB" id="A0A225W4M4"/>
<dbReference type="GO" id="GO:0008017">
    <property type="term" value="F:microtubule binding"/>
    <property type="evidence" value="ECO:0007669"/>
    <property type="project" value="InterPro"/>
</dbReference>
<dbReference type="OrthoDB" id="49395at2759"/>
<accession>A0A225W4M4</accession>
<proteinExistence type="predicted"/>
<dbReference type="SUPFAM" id="SSF116907">
    <property type="entry name" value="Hook domain"/>
    <property type="match status" value="1"/>
</dbReference>
<sequence>MTEFLCLLRLLALAFPAENEDLKTIDGWSGVLTTLEGFYEAELTVDELELERPITELSDTLKAVLELVLGAVVQCETKEKFVKDILTMEDAVQTDLMRIIEKVMAKGAAILSERVQVDVVKNGENESPGLGSPLYLSRNAALERLKRENGVLKEENIHLARELEKMTTKYCEVETENMKLVEMMKQLKEQVESDVLRKERAMHSQYDERIQSLQLAKADLKDKGGLAAQVPQLRDELDLLRPLAEKMKKTDSTVAKYKAKIDELSGAKDRLRVTERANAELLEKNLVLENNLAKGASCQRKLNEVKAANTTAP</sequence>
<feature type="signal peptide" evidence="5">
    <location>
        <begin position="1"/>
        <end position="19"/>
    </location>
</feature>
<dbReference type="Pfam" id="PF05622">
    <property type="entry name" value="HOOK"/>
    <property type="match status" value="1"/>
</dbReference>
<dbReference type="InterPro" id="IPR043936">
    <property type="entry name" value="HOOK_N"/>
</dbReference>
<evidence type="ECO:0000313" key="9">
    <source>
        <dbReference type="Proteomes" id="UP000198211"/>
    </source>
</evidence>
<evidence type="ECO:0000313" key="8">
    <source>
        <dbReference type="EMBL" id="OWZ12691.1"/>
    </source>
</evidence>
<dbReference type="GO" id="GO:0051959">
    <property type="term" value="F:dynein light intermediate chain binding"/>
    <property type="evidence" value="ECO:0007669"/>
    <property type="project" value="TreeGrafter"/>
</dbReference>
<comment type="caution">
    <text evidence="8">The sequence shown here is derived from an EMBL/GenBank/DDBJ whole genome shotgun (WGS) entry which is preliminary data.</text>
</comment>
<evidence type="ECO:0008006" key="10">
    <source>
        <dbReference type="Google" id="ProtNLM"/>
    </source>
</evidence>